<dbReference type="Gene3D" id="3.40.50.300">
    <property type="entry name" value="P-loop containing nucleotide triphosphate hydrolases"/>
    <property type="match status" value="1"/>
</dbReference>
<dbReference type="InterPro" id="IPR011047">
    <property type="entry name" value="Quinoprotein_ADH-like_sf"/>
</dbReference>
<dbReference type="InterPro" id="IPR057588">
    <property type="entry name" value="NWD1/2-like_WH"/>
</dbReference>
<dbReference type="InterPro" id="IPR027417">
    <property type="entry name" value="P-loop_NTPase"/>
</dbReference>
<keyword evidence="2" id="KW-0677">Repeat</keyword>
<protein>
    <submittedName>
        <fullName evidence="8">Uncharacterized protein</fullName>
    </submittedName>
</protein>
<evidence type="ECO:0000256" key="4">
    <source>
        <dbReference type="SAM" id="MobiDB-lite"/>
    </source>
</evidence>
<dbReference type="InterPro" id="IPR025139">
    <property type="entry name" value="DUF4062"/>
</dbReference>
<dbReference type="InterPro" id="IPR052752">
    <property type="entry name" value="NACHT-WD_repeat"/>
</dbReference>
<dbReference type="Pfam" id="PF05729">
    <property type="entry name" value="NACHT"/>
    <property type="match status" value="1"/>
</dbReference>
<dbReference type="SMART" id="SM00320">
    <property type="entry name" value="WD40"/>
    <property type="match status" value="4"/>
</dbReference>
<evidence type="ECO:0000259" key="7">
    <source>
        <dbReference type="Pfam" id="PF25469"/>
    </source>
</evidence>
<evidence type="ECO:0000259" key="5">
    <source>
        <dbReference type="Pfam" id="PF05729"/>
    </source>
</evidence>
<evidence type="ECO:0000256" key="3">
    <source>
        <dbReference type="PROSITE-ProRule" id="PRU00221"/>
    </source>
</evidence>
<feature type="domain" description="DUF4062" evidence="6">
    <location>
        <begin position="100"/>
        <end position="186"/>
    </location>
</feature>
<evidence type="ECO:0000259" key="6">
    <source>
        <dbReference type="Pfam" id="PF13271"/>
    </source>
</evidence>
<feature type="repeat" description="WD" evidence="3">
    <location>
        <begin position="965"/>
        <end position="1006"/>
    </location>
</feature>
<dbReference type="SUPFAM" id="SSF50998">
    <property type="entry name" value="Quinoprotein alcohol dehydrogenase-like"/>
    <property type="match status" value="1"/>
</dbReference>
<organism evidence="8 9">
    <name type="scientific">Patella caerulea</name>
    <name type="common">Rayed Mediterranean limpet</name>
    <dbReference type="NCBI Taxonomy" id="87958"/>
    <lineage>
        <taxon>Eukaryota</taxon>
        <taxon>Metazoa</taxon>
        <taxon>Spiralia</taxon>
        <taxon>Lophotrochozoa</taxon>
        <taxon>Mollusca</taxon>
        <taxon>Gastropoda</taxon>
        <taxon>Patellogastropoda</taxon>
        <taxon>Patelloidea</taxon>
        <taxon>Patellidae</taxon>
        <taxon>Patella</taxon>
    </lineage>
</organism>
<name>A0AAN8JH06_PATCE</name>
<proteinExistence type="predicted"/>
<keyword evidence="9" id="KW-1185">Reference proteome</keyword>
<dbReference type="PANTHER" id="PTHR19871:SF14">
    <property type="entry name" value="DUF4062 DOMAIN-CONTAINING PROTEIN"/>
    <property type="match status" value="1"/>
</dbReference>
<feature type="region of interest" description="Disordered" evidence="4">
    <location>
        <begin position="1687"/>
        <end position="1729"/>
    </location>
</feature>
<evidence type="ECO:0000313" key="8">
    <source>
        <dbReference type="EMBL" id="KAK6174034.1"/>
    </source>
</evidence>
<dbReference type="InterPro" id="IPR015943">
    <property type="entry name" value="WD40/YVTN_repeat-like_dom_sf"/>
</dbReference>
<dbReference type="InterPro" id="IPR007111">
    <property type="entry name" value="NACHT_NTPase"/>
</dbReference>
<sequence length="1767" mass="202102">MGCGPSNHLDQHVNNKPVTNSVLVNKTADPDHNETKQDKEVIAEHSLSLKRAKSRIKRTLTQFDLRKDKTATKQKLDRNTKFILKGNLYVDFPSTAKIVRIFTSSTFTDTQHERNYLMENTYPRLKEFCQNLGYEFQIVDMRWGVREEAMDDHMTTELCLKEVDLCNKLSTGPSFVTFLSHKYGYRDFPREIEAGEFELLLSKIESKENKSLLNKWFIRDDNSVPPTYVLQPISSHLPDFISSDVDQKKQAKDTWNKQHEQMRESLVTSAKQALDTSAAHKYLRSVTEAEIDRGIPEEGKRAFWFDRQIKDIDRQEASYILSRYKECKGKKEYLLESRRLLENLRNNKLKHKLPVDHIKKYTIDWTEHGVDPTKEESHRLYISKLADDFERSIKDGIKRAIQEKQSNVSNNTICQEVIQHINFCKHKCHSFYGRKDTFDIINDYLTNNSDEPLVIHGSSGCGKTSIVAMSAKNTFDTKNGEKHTIVMRFLGTTPDSSNISALLYSVISQIKLVYEEEPIKQGLSLKDLTEEFHLSLEHARKRRPMLVLLDSLDQLDTTGGARQLSWLPRNLPEYVKMIVSTLPEAEYECFPKLQAMFSTPSCFLPVETLSNDDVEGILHKWLETKQRKLLDSQLKIVLEAFHQCPLPLFLKLSFDEACRWKSFTPPSVSTLQTTVRNVINDLFIRVESLHGQLLVSRALGYLTLSGGGLTETELEDILSCDDDVLNDVYMYWTPPIRRLPPLLLVRIKAELGQYFVDRGADGVRVFYWYHRQFIEAATDRYCSDINIKEKMCGVIADFFSGIWANGKTKPFKTRSGEASQADRYVTSQPVKLGESYNLRKLNNLPHHRQQANQLDLLKLECLCNFNFILHKIKASGLRPVLDDFSSAKEQFVDDEDIKSICDALQLSQRSLQYNSNELPSQLLGRLKPTKSLQPLLDDCKNSPFYYLLPDKTILAQPGGSLLYCLSNHTGDIQGLDITKDGELAVTCATDRTIKTWSVKSGKLVRSYDLGVEDLEHVKLCHNDQILVASGTKFLVGVNFLTGVKLYEIPTESKSNFCVAGEDKDVLGIFKGKCINVYNAASGELNSQTKCQFLKEDMDFEEYDFCVGQGRYMAGMDNENYSVAIFDVTEEKFLHVTTIYPEYKDEDGDLMRNTVDAMAISPDEKNIVIFNYSDNKTGIYDIKTMKEIKVLTRYAKGSIEKLQFTPDGKYLYVGARNDVVVFNLETDETFVAVHHPTSVNHVITLDMNSVVTVGDDRIVRIYDRSKDNGVTNKETQQNTTKKVDMGSPVLIDNPRYIITRYKQNQSYYLQIYDLATNRVVKTSKLLTPISYVLSVDDTRCLLQHGKKVSLLDLQTTSIIRTYQGHESSKASSDPVINSTKTEFYTLSRGRMNIKKYNIETGECQIIKGCGEKLGDYLVNKTGTVLAASVHDDEWVVFFDLVNKQVMYQLKPEMMGSDIKDDSIYLNDGLVTDDGRYLIFQHSLVPPGLDNPGDYQSTYLVMVWCIPDKKLHKILYDEEYFNKYHEMDKNKTDDEEIPDISVDALYLLDDNTLITSNDDNILRVYDIDTGNLLHRLTGHFSHVMIVLNKDSPFFLTYANWSEENCIRLWDKQTFECLTSYCIETKMKTPMFTSDGYCLMAIDNDLGYIKFDLQGGEKISKYQPPKQLEQYEEVFKPIDDIVELTIPDTVLFDTPDPDTDESDVTTDDSDDDDDKKNDGANKQDDDLDFGLDDLDLSKDLGDDLDFLDDLDDMSSLSDDSTGTDKNKKGI</sequence>
<dbReference type="Pfam" id="PF25469">
    <property type="entry name" value="WHD_NWD1"/>
    <property type="match status" value="1"/>
</dbReference>
<evidence type="ECO:0000256" key="1">
    <source>
        <dbReference type="ARBA" id="ARBA00022574"/>
    </source>
</evidence>
<evidence type="ECO:0000313" key="9">
    <source>
        <dbReference type="Proteomes" id="UP001347796"/>
    </source>
</evidence>
<dbReference type="InterPro" id="IPR001680">
    <property type="entry name" value="WD40_rpt"/>
</dbReference>
<accession>A0AAN8JH06</accession>
<evidence type="ECO:0000256" key="2">
    <source>
        <dbReference type="ARBA" id="ARBA00022737"/>
    </source>
</evidence>
<feature type="compositionally biased region" description="Acidic residues" evidence="4">
    <location>
        <begin position="1692"/>
        <end position="1710"/>
    </location>
</feature>
<dbReference type="SUPFAM" id="SSF52540">
    <property type="entry name" value="P-loop containing nucleoside triphosphate hydrolases"/>
    <property type="match status" value="1"/>
</dbReference>
<dbReference type="Pfam" id="PF00400">
    <property type="entry name" value="WD40"/>
    <property type="match status" value="1"/>
</dbReference>
<reference evidence="8 9" key="1">
    <citation type="submission" date="2024-01" db="EMBL/GenBank/DDBJ databases">
        <title>The genome of the rayed Mediterranean limpet Patella caerulea (Linnaeus, 1758).</title>
        <authorList>
            <person name="Anh-Thu Weber A."/>
            <person name="Halstead-Nussloch G."/>
        </authorList>
    </citation>
    <scope>NUCLEOTIDE SEQUENCE [LARGE SCALE GENOMIC DNA]</scope>
    <source>
        <strain evidence="8">AATW-2023a</strain>
        <tissue evidence="8">Whole specimen</tissue>
    </source>
</reference>
<comment type="caution">
    <text evidence="8">The sequence shown here is derived from an EMBL/GenBank/DDBJ whole genome shotgun (WGS) entry which is preliminary data.</text>
</comment>
<dbReference type="Proteomes" id="UP001347796">
    <property type="component" value="Unassembled WGS sequence"/>
</dbReference>
<dbReference type="Gene3D" id="2.130.10.10">
    <property type="entry name" value="YVTN repeat-like/Quinoprotein amine dehydrogenase"/>
    <property type="match status" value="3"/>
</dbReference>
<feature type="region of interest" description="Disordered" evidence="4">
    <location>
        <begin position="1744"/>
        <end position="1767"/>
    </location>
</feature>
<dbReference type="SUPFAM" id="SSF50969">
    <property type="entry name" value="YVTN repeat-like/Quinoprotein amine dehydrogenase"/>
    <property type="match status" value="1"/>
</dbReference>
<feature type="domain" description="NACHT" evidence="5">
    <location>
        <begin position="452"/>
        <end position="623"/>
    </location>
</feature>
<dbReference type="InterPro" id="IPR011044">
    <property type="entry name" value="Quino_amine_DH_bsu"/>
</dbReference>
<gene>
    <name evidence="8" type="ORF">SNE40_017384</name>
</gene>
<dbReference type="Pfam" id="PF13271">
    <property type="entry name" value="DUF4062"/>
    <property type="match status" value="1"/>
</dbReference>
<dbReference type="Gene3D" id="1.25.40.370">
    <property type="match status" value="1"/>
</dbReference>
<feature type="compositionally biased region" description="Basic and acidic residues" evidence="4">
    <location>
        <begin position="1711"/>
        <end position="1721"/>
    </location>
</feature>
<dbReference type="PROSITE" id="PS50294">
    <property type="entry name" value="WD_REPEATS_REGION"/>
    <property type="match status" value="1"/>
</dbReference>
<dbReference type="PROSITE" id="PS50082">
    <property type="entry name" value="WD_REPEATS_2"/>
    <property type="match status" value="1"/>
</dbReference>
<dbReference type="PANTHER" id="PTHR19871">
    <property type="entry name" value="BETA TRANSDUCIN-RELATED PROTEIN"/>
    <property type="match status" value="1"/>
</dbReference>
<feature type="domain" description="NWD1/2-like winged helix-turn-helix" evidence="7">
    <location>
        <begin position="670"/>
        <end position="785"/>
    </location>
</feature>
<dbReference type="EMBL" id="JAZGQO010000011">
    <property type="protein sequence ID" value="KAK6174034.1"/>
    <property type="molecule type" value="Genomic_DNA"/>
</dbReference>
<keyword evidence="1 3" id="KW-0853">WD repeat</keyword>